<dbReference type="GO" id="GO:0005634">
    <property type="term" value="C:nucleus"/>
    <property type="evidence" value="ECO:0007669"/>
    <property type="project" value="UniProtKB-SubCell"/>
</dbReference>
<evidence type="ECO:0000256" key="9">
    <source>
        <dbReference type="ARBA" id="ARBA00023242"/>
    </source>
</evidence>
<dbReference type="Gene3D" id="3.30.160.60">
    <property type="entry name" value="Classic Zinc Finger"/>
    <property type="match status" value="2"/>
</dbReference>
<proteinExistence type="predicted"/>
<keyword evidence="4 10" id="KW-0863">Zinc-finger</keyword>
<dbReference type="GO" id="GO:0043565">
    <property type="term" value="F:sequence-specific DNA binding"/>
    <property type="evidence" value="ECO:0007669"/>
    <property type="project" value="UniProtKB-ARBA"/>
</dbReference>
<sequence>MSEWKHTCSQCGKVFRTPFLLRGHMRIHTGERPYQCPVCKKGFTQKGNFQSHYVTVHRKMDLLNIQQM</sequence>
<keyword evidence="3" id="KW-0677">Repeat</keyword>
<name>A0A9D4NMC1_DREPO</name>
<evidence type="ECO:0000256" key="2">
    <source>
        <dbReference type="ARBA" id="ARBA00022723"/>
    </source>
</evidence>
<keyword evidence="5" id="KW-0862">Zinc</keyword>
<keyword evidence="6" id="KW-0805">Transcription regulation</keyword>
<reference evidence="12" key="2">
    <citation type="submission" date="2020-11" db="EMBL/GenBank/DDBJ databases">
        <authorList>
            <person name="McCartney M.A."/>
            <person name="Auch B."/>
            <person name="Kono T."/>
            <person name="Mallez S."/>
            <person name="Becker A."/>
            <person name="Gohl D.M."/>
            <person name="Silverstein K.A.T."/>
            <person name="Koren S."/>
            <person name="Bechman K.B."/>
            <person name="Herman A."/>
            <person name="Abrahante J.E."/>
            <person name="Garbe J."/>
        </authorList>
    </citation>
    <scope>NUCLEOTIDE SEQUENCE</scope>
    <source>
        <strain evidence="12">Duluth1</strain>
        <tissue evidence="12">Whole animal</tissue>
    </source>
</reference>
<keyword evidence="13" id="KW-1185">Reference proteome</keyword>
<dbReference type="GO" id="GO:0045893">
    <property type="term" value="P:positive regulation of DNA-templated transcription"/>
    <property type="evidence" value="ECO:0007669"/>
    <property type="project" value="UniProtKB-ARBA"/>
</dbReference>
<keyword evidence="7" id="KW-0238">DNA-binding</keyword>
<evidence type="ECO:0000256" key="10">
    <source>
        <dbReference type="PROSITE-ProRule" id="PRU00042"/>
    </source>
</evidence>
<keyword evidence="2" id="KW-0479">Metal-binding</keyword>
<reference evidence="12" key="1">
    <citation type="journal article" date="2019" name="bioRxiv">
        <title>The Genome of the Zebra Mussel, Dreissena polymorpha: A Resource for Invasive Species Research.</title>
        <authorList>
            <person name="McCartney M.A."/>
            <person name="Auch B."/>
            <person name="Kono T."/>
            <person name="Mallez S."/>
            <person name="Zhang Y."/>
            <person name="Obille A."/>
            <person name="Becker A."/>
            <person name="Abrahante J.E."/>
            <person name="Garbe J."/>
            <person name="Badalamenti J.P."/>
            <person name="Herman A."/>
            <person name="Mangelson H."/>
            <person name="Liachko I."/>
            <person name="Sullivan S."/>
            <person name="Sone E.D."/>
            <person name="Koren S."/>
            <person name="Silverstein K.A.T."/>
            <person name="Beckman K.B."/>
            <person name="Gohl D.M."/>
        </authorList>
    </citation>
    <scope>NUCLEOTIDE SEQUENCE</scope>
    <source>
        <strain evidence="12">Duluth1</strain>
        <tissue evidence="12">Whole animal</tissue>
    </source>
</reference>
<dbReference type="GO" id="GO:0000981">
    <property type="term" value="F:DNA-binding transcription factor activity, RNA polymerase II-specific"/>
    <property type="evidence" value="ECO:0007669"/>
    <property type="project" value="TreeGrafter"/>
</dbReference>
<dbReference type="AlphaFoldDB" id="A0A9D4NMC1"/>
<dbReference type="FunFam" id="3.30.160.60:FF:001732">
    <property type="entry name" value="Zgc:162936"/>
    <property type="match status" value="1"/>
</dbReference>
<dbReference type="PANTHER" id="PTHR24394">
    <property type="entry name" value="ZINC FINGER PROTEIN"/>
    <property type="match status" value="1"/>
</dbReference>
<accession>A0A9D4NMC1</accession>
<comment type="subcellular location">
    <subcellularLocation>
        <location evidence="1">Nucleus</location>
    </subcellularLocation>
</comment>
<protein>
    <recommendedName>
        <fullName evidence="11">C2H2-type domain-containing protein</fullName>
    </recommendedName>
</protein>
<dbReference type="Pfam" id="PF13465">
    <property type="entry name" value="zf-H2C2_2"/>
    <property type="match status" value="1"/>
</dbReference>
<evidence type="ECO:0000256" key="5">
    <source>
        <dbReference type="ARBA" id="ARBA00022833"/>
    </source>
</evidence>
<evidence type="ECO:0000256" key="1">
    <source>
        <dbReference type="ARBA" id="ARBA00004123"/>
    </source>
</evidence>
<feature type="domain" description="C2H2-type" evidence="11">
    <location>
        <begin position="34"/>
        <end position="57"/>
    </location>
</feature>
<evidence type="ECO:0000256" key="7">
    <source>
        <dbReference type="ARBA" id="ARBA00023125"/>
    </source>
</evidence>
<evidence type="ECO:0000259" key="11">
    <source>
        <dbReference type="PROSITE" id="PS50157"/>
    </source>
</evidence>
<dbReference type="EMBL" id="JAIWYP010000001">
    <property type="protein sequence ID" value="KAH3897426.1"/>
    <property type="molecule type" value="Genomic_DNA"/>
</dbReference>
<dbReference type="GO" id="GO:0005694">
    <property type="term" value="C:chromosome"/>
    <property type="evidence" value="ECO:0007669"/>
    <property type="project" value="UniProtKB-ARBA"/>
</dbReference>
<dbReference type="PROSITE" id="PS00028">
    <property type="entry name" value="ZINC_FINGER_C2H2_1"/>
    <property type="match status" value="2"/>
</dbReference>
<dbReference type="SMART" id="SM00355">
    <property type="entry name" value="ZnF_C2H2"/>
    <property type="match status" value="2"/>
</dbReference>
<dbReference type="SUPFAM" id="SSF57667">
    <property type="entry name" value="beta-beta-alpha zinc fingers"/>
    <property type="match status" value="1"/>
</dbReference>
<dbReference type="PANTHER" id="PTHR24394:SF29">
    <property type="entry name" value="MYONEURIN"/>
    <property type="match status" value="1"/>
</dbReference>
<evidence type="ECO:0000256" key="4">
    <source>
        <dbReference type="ARBA" id="ARBA00022771"/>
    </source>
</evidence>
<gene>
    <name evidence="12" type="ORF">DPMN_021614</name>
</gene>
<organism evidence="12 13">
    <name type="scientific">Dreissena polymorpha</name>
    <name type="common">Zebra mussel</name>
    <name type="synonym">Mytilus polymorpha</name>
    <dbReference type="NCBI Taxonomy" id="45954"/>
    <lineage>
        <taxon>Eukaryota</taxon>
        <taxon>Metazoa</taxon>
        <taxon>Spiralia</taxon>
        <taxon>Lophotrochozoa</taxon>
        <taxon>Mollusca</taxon>
        <taxon>Bivalvia</taxon>
        <taxon>Autobranchia</taxon>
        <taxon>Heteroconchia</taxon>
        <taxon>Euheterodonta</taxon>
        <taxon>Imparidentia</taxon>
        <taxon>Neoheterodontei</taxon>
        <taxon>Myida</taxon>
        <taxon>Dreissenoidea</taxon>
        <taxon>Dreissenidae</taxon>
        <taxon>Dreissena</taxon>
    </lineage>
</organism>
<evidence type="ECO:0000313" key="12">
    <source>
        <dbReference type="EMBL" id="KAH3897426.1"/>
    </source>
</evidence>
<dbReference type="InterPro" id="IPR013087">
    <property type="entry name" value="Znf_C2H2_type"/>
</dbReference>
<dbReference type="PROSITE" id="PS50157">
    <property type="entry name" value="ZINC_FINGER_C2H2_2"/>
    <property type="match status" value="2"/>
</dbReference>
<comment type="caution">
    <text evidence="12">The sequence shown here is derived from an EMBL/GenBank/DDBJ whole genome shotgun (WGS) entry which is preliminary data.</text>
</comment>
<feature type="domain" description="C2H2-type" evidence="11">
    <location>
        <begin position="6"/>
        <end position="33"/>
    </location>
</feature>
<dbReference type="Proteomes" id="UP000828390">
    <property type="component" value="Unassembled WGS sequence"/>
</dbReference>
<dbReference type="InterPro" id="IPR036236">
    <property type="entry name" value="Znf_C2H2_sf"/>
</dbReference>
<dbReference type="FunFam" id="3.30.160.60:FF:000965">
    <property type="entry name" value="Neurotrophin receptor-interacting factor homolog"/>
    <property type="match status" value="1"/>
</dbReference>
<keyword evidence="8" id="KW-0804">Transcription</keyword>
<evidence type="ECO:0000256" key="3">
    <source>
        <dbReference type="ARBA" id="ARBA00022737"/>
    </source>
</evidence>
<keyword evidence="9" id="KW-0539">Nucleus</keyword>
<evidence type="ECO:0000313" key="13">
    <source>
        <dbReference type="Proteomes" id="UP000828390"/>
    </source>
</evidence>
<evidence type="ECO:0000256" key="8">
    <source>
        <dbReference type="ARBA" id="ARBA00023163"/>
    </source>
</evidence>
<evidence type="ECO:0000256" key="6">
    <source>
        <dbReference type="ARBA" id="ARBA00023015"/>
    </source>
</evidence>
<dbReference type="GO" id="GO:0008270">
    <property type="term" value="F:zinc ion binding"/>
    <property type="evidence" value="ECO:0007669"/>
    <property type="project" value="UniProtKB-KW"/>
</dbReference>